<evidence type="ECO:0000313" key="13">
    <source>
        <dbReference type="EMBL" id="EEK15991.1"/>
    </source>
</evidence>
<feature type="transmembrane region" description="Helical" evidence="11">
    <location>
        <begin position="322"/>
        <end position="341"/>
    </location>
</feature>
<dbReference type="InterPro" id="IPR046342">
    <property type="entry name" value="CBS_dom_sf"/>
</dbReference>
<dbReference type="InterPro" id="IPR000644">
    <property type="entry name" value="CBS_dom"/>
</dbReference>
<dbReference type="PANTHER" id="PTHR43427:SF6">
    <property type="entry name" value="CHLORIDE CHANNEL PROTEIN CLC-E"/>
    <property type="match status" value="1"/>
</dbReference>
<evidence type="ECO:0000256" key="1">
    <source>
        <dbReference type="ARBA" id="ARBA00004141"/>
    </source>
</evidence>
<dbReference type="InterPro" id="IPR001807">
    <property type="entry name" value="ClC"/>
</dbReference>
<dbReference type="eggNOG" id="COG0038">
    <property type="taxonomic scope" value="Bacteria"/>
</dbReference>
<keyword evidence="4 11" id="KW-1133">Transmembrane helix</keyword>
<dbReference type="OrthoDB" id="9812438at2"/>
<dbReference type="InterPro" id="IPR014743">
    <property type="entry name" value="Cl-channel_core"/>
</dbReference>
<organism evidence="13 14">
    <name type="scientific">Porphyromonas uenonis 60-3</name>
    <dbReference type="NCBI Taxonomy" id="596327"/>
    <lineage>
        <taxon>Bacteria</taxon>
        <taxon>Pseudomonadati</taxon>
        <taxon>Bacteroidota</taxon>
        <taxon>Bacteroidia</taxon>
        <taxon>Bacteroidales</taxon>
        <taxon>Porphyromonadaceae</taxon>
        <taxon>Porphyromonas</taxon>
    </lineage>
</organism>
<name>C2ME83_9PORP</name>
<evidence type="ECO:0000256" key="7">
    <source>
        <dbReference type="ARBA" id="ARBA00023173"/>
    </source>
</evidence>
<proteinExistence type="predicted"/>
<dbReference type="EMBL" id="ACLR01000226">
    <property type="protein sequence ID" value="EEK15991.1"/>
    <property type="molecule type" value="Genomic_DNA"/>
</dbReference>
<keyword evidence="3 11" id="KW-0812">Transmembrane</keyword>
<evidence type="ECO:0000256" key="9">
    <source>
        <dbReference type="ARBA" id="ARBA00023303"/>
    </source>
</evidence>
<keyword evidence="9" id="KW-0407">Ion channel</keyword>
<comment type="caution">
    <text evidence="13">The sequence shown here is derived from an EMBL/GenBank/DDBJ whole genome shotgun (WGS) entry which is preliminary data.</text>
</comment>
<evidence type="ECO:0000256" key="6">
    <source>
        <dbReference type="ARBA" id="ARBA00023136"/>
    </source>
</evidence>
<accession>C2ME83</accession>
<keyword evidence="6 11" id="KW-0472">Membrane</keyword>
<dbReference type="Pfam" id="PF00571">
    <property type="entry name" value="CBS"/>
    <property type="match status" value="2"/>
</dbReference>
<keyword evidence="7" id="KW-0869">Chloride channel</keyword>
<feature type="transmembrane region" description="Helical" evidence="11">
    <location>
        <begin position="235"/>
        <end position="253"/>
    </location>
</feature>
<gene>
    <name evidence="13" type="ORF">PORUE0001_0241</name>
</gene>
<dbReference type="PROSITE" id="PS51371">
    <property type="entry name" value="CBS"/>
    <property type="match status" value="2"/>
</dbReference>
<comment type="subcellular location">
    <subcellularLocation>
        <location evidence="1">Membrane</location>
        <topology evidence="1">Multi-pass membrane protein</topology>
    </subcellularLocation>
</comment>
<reference evidence="13 14" key="1">
    <citation type="submission" date="2009-04" db="EMBL/GenBank/DDBJ databases">
        <authorList>
            <person name="Sebastian Y."/>
            <person name="Madupu R."/>
            <person name="Durkin A.S."/>
            <person name="Torralba M."/>
            <person name="Methe B."/>
            <person name="Sutton G.G."/>
            <person name="Strausberg R.L."/>
            <person name="Nelson K.E."/>
        </authorList>
    </citation>
    <scope>NUCLEOTIDE SEQUENCE [LARGE SCALE GENOMIC DNA]</scope>
    <source>
        <strain evidence="13 14">60-3</strain>
    </source>
</reference>
<protein>
    <submittedName>
        <fullName evidence="13">Chloride transporter, ClC family</fullName>
    </submittedName>
</protein>
<dbReference type="PANTHER" id="PTHR43427">
    <property type="entry name" value="CHLORIDE CHANNEL PROTEIN CLC-E"/>
    <property type="match status" value="1"/>
</dbReference>
<dbReference type="Pfam" id="PF00654">
    <property type="entry name" value="Voltage_CLC"/>
    <property type="match status" value="1"/>
</dbReference>
<feature type="transmembrane region" description="Helical" evidence="11">
    <location>
        <begin position="273"/>
        <end position="292"/>
    </location>
</feature>
<feature type="transmembrane region" description="Helical" evidence="11">
    <location>
        <begin position="198"/>
        <end position="215"/>
    </location>
</feature>
<feature type="transmembrane region" description="Helical" evidence="11">
    <location>
        <begin position="26"/>
        <end position="46"/>
    </location>
</feature>
<sequence>MTTTTTRTSLLQRFILWRETHISERIFVLILSFIIGILTALAAFALKQLIGTIQHLLMPAIRQANVWYLILPPIGVLLTAGVVKLFIRDDISHGVTKVLGAMSQRKSRIKPHNMWSSLLASSITIGFGGSVGAESPIVMTGAAIGSNTGRLFKLEQRQLMLLVGCGAAGAIAGIFKAPIAGLVFVVEVLLLDLTLSSVLPLLISSVTSATTAYLLTGQQAMFSFYQNDPFTAERIPYVILLGIACGFTSLYFSKVMFALESWLKGRNNFFKRYGISMLILSVAIFLFPPLFGEGYSTLSDLMAGQYSSVTDNSIFASFGSNYWVIFAFLLCTMLVKVFASVATNSGGGCGGLFAPSLFVGGLCGFVFAYALNFFPFIEVYLPQKNFVLMGMAGVMAGVMHAPLTGTFLIAELTGGYNLLLPLMLVAICSYGTIRIFMPHSIYSLRLAQKGKLMTHSKDQAVLTVMSIDNVIETDFDKVYPDMTLGELVQVVGRAKRNLFPVVERETDKLLGVVSLDDIRNIMFRPELYDRYKVDRIMVSPPARIQSNMHMDHIMHLFDETKAWNLPVVTPEGQYLGYVSKSKIFNTYREVLNVLSPDE</sequence>
<evidence type="ECO:0000256" key="5">
    <source>
        <dbReference type="ARBA" id="ARBA00023065"/>
    </source>
</evidence>
<feature type="domain" description="CBS" evidence="12">
    <location>
        <begin position="471"/>
        <end position="530"/>
    </location>
</feature>
<feature type="transmembrane region" description="Helical" evidence="11">
    <location>
        <begin position="159"/>
        <end position="186"/>
    </location>
</feature>
<dbReference type="RefSeq" id="WP_007366177.1">
    <property type="nucleotide sequence ID" value="NZ_ACLR01000226.1"/>
</dbReference>
<feature type="transmembrane region" description="Helical" evidence="11">
    <location>
        <begin position="386"/>
        <end position="410"/>
    </location>
</feature>
<evidence type="ECO:0000256" key="4">
    <source>
        <dbReference type="ARBA" id="ARBA00022989"/>
    </source>
</evidence>
<dbReference type="GO" id="GO:0005254">
    <property type="term" value="F:chloride channel activity"/>
    <property type="evidence" value="ECO:0007669"/>
    <property type="project" value="UniProtKB-KW"/>
</dbReference>
<evidence type="ECO:0000256" key="11">
    <source>
        <dbReference type="SAM" id="Phobius"/>
    </source>
</evidence>
<keyword evidence="10" id="KW-0129">CBS domain</keyword>
<dbReference type="AlphaFoldDB" id="C2ME83"/>
<keyword evidence="2" id="KW-0813">Transport</keyword>
<keyword evidence="14" id="KW-1185">Reference proteome</keyword>
<dbReference type="SUPFAM" id="SSF54631">
    <property type="entry name" value="CBS-domain pair"/>
    <property type="match status" value="1"/>
</dbReference>
<dbReference type="STRING" id="596327.PORUE0001_0241"/>
<evidence type="ECO:0000256" key="10">
    <source>
        <dbReference type="PROSITE-ProRule" id="PRU00703"/>
    </source>
</evidence>
<evidence type="ECO:0000256" key="8">
    <source>
        <dbReference type="ARBA" id="ARBA00023214"/>
    </source>
</evidence>
<evidence type="ECO:0000256" key="3">
    <source>
        <dbReference type="ARBA" id="ARBA00022692"/>
    </source>
</evidence>
<evidence type="ECO:0000313" key="14">
    <source>
        <dbReference type="Proteomes" id="UP000003303"/>
    </source>
</evidence>
<evidence type="ECO:0000256" key="2">
    <source>
        <dbReference type="ARBA" id="ARBA00022448"/>
    </source>
</evidence>
<evidence type="ECO:0000259" key="12">
    <source>
        <dbReference type="PROSITE" id="PS51371"/>
    </source>
</evidence>
<dbReference type="CDD" id="cd02205">
    <property type="entry name" value="CBS_pair_SF"/>
    <property type="match status" value="1"/>
</dbReference>
<dbReference type="Proteomes" id="UP000003303">
    <property type="component" value="Unassembled WGS sequence"/>
</dbReference>
<feature type="transmembrane region" description="Helical" evidence="11">
    <location>
        <begin position="66"/>
        <end position="87"/>
    </location>
</feature>
<dbReference type="SUPFAM" id="SSF81340">
    <property type="entry name" value="Clc chloride channel"/>
    <property type="match status" value="1"/>
</dbReference>
<dbReference type="Gene3D" id="3.10.580.10">
    <property type="entry name" value="CBS-domain"/>
    <property type="match status" value="1"/>
</dbReference>
<dbReference type="Gene3D" id="1.10.3080.10">
    <property type="entry name" value="Clc chloride channel"/>
    <property type="match status" value="1"/>
</dbReference>
<keyword evidence="8" id="KW-0868">Chloride</keyword>
<dbReference type="GO" id="GO:0034707">
    <property type="term" value="C:chloride channel complex"/>
    <property type="evidence" value="ECO:0007669"/>
    <property type="project" value="UniProtKB-KW"/>
</dbReference>
<dbReference type="PRINTS" id="PR00762">
    <property type="entry name" value="CLCHANNEL"/>
</dbReference>
<dbReference type="eggNOG" id="COG0517">
    <property type="taxonomic scope" value="Bacteria"/>
</dbReference>
<feature type="domain" description="CBS" evidence="12">
    <location>
        <begin position="537"/>
        <end position="593"/>
    </location>
</feature>
<keyword evidence="5" id="KW-0406">Ion transport</keyword>
<dbReference type="InterPro" id="IPR050368">
    <property type="entry name" value="ClC-type_chloride_channel"/>
</dbReference>
<feature type="transmembrane region" description="Helical" evidence="11">
    <location>
        <begin position="353"/>
        <end position="374"/>
    </location>
</feature>
<feature type="transmembrane region" description="Helical" evidence="11">
    <location>
        <begin position="416"/>
        <end position="436"/>
    </location>
</feature>
<dbReference type="CDD" id="cd00400">
    <property type="entry name" value="Voltage_gated_ClC"/>
    <property type="match status" value="1"/>
</dbReference>